<comment type="similarity">
    <text evidence="9">Belongs to the tetrahydrofolate dehydrogenase/cyclohydrolase family.</text>
</comment>
<dbReference type="NCBIfam" id="NF010783">
    <property type="entry name" value="PRK14186.1"/>
    <property type="match status" value="1"/>
</dbReference>
<dbReference type="GeneID" id="17086023"/>
<dbReference type="Proteomes" id="UP000030680">
    <property type="component" value="Unassembled WGS sequence"/>
</dbReference>
<dbReference type="GO" id="GO:0004488">
    <property type="term" value="F:methylenetetrahydrofolate dehydrogenase (NADP+) activity"/>
    <property type="evidence" value="ECO:0007669"/>
    <property type="project" value="InterPro"/>
</dbReference>
<comment type="pathway">
    <text evidence="1">One-carbon metabolism; tetrahydrofolate interconversion.</text>
</comment>
<dbReference type="FunFam" id="3.40.50.720:FF:000006">
    <property type="entry name" value="Bifunctional protein FolD"/>
    <property type="match status" value="1"/>
</dbReference>
<gene>
    <name evidence="12" type="ORF">Gasu_53110</name>
</gene>
<dbReference type="PANTHER" id="PTHR48099">
    <property type="entry name" value="C-1-TETRAHYDROFOLATE SYNTHASE, CYTOPLASMIC-RELATED"/>
    <property type="match status" value="1"/>
</dbReference>
<comment type="catalytic activity">
    <reaction evidence="8">
        <text>(6R)-5,10-methenyltetrahydrofolate + H2O = (6R)-10-formyltetrahydrofolate + H(+)</text>
        <dbReference type="Rhea" id="RHEA:23700"/>
        <dbReference type="ChEBI" id="CHEBI:15377"/>
        <dbReference type="ChEBI" id="CHEBI:15378"/>
        <dbReference type="ChEBI" id="CHEBI:57455"/>
        <dbReference type="ChEBI" id="CHEBI:195366"/>
        <dbReference type="EC" id="3.5.4.9"/>
    </reaction>
</comment>
<keyword evidence="4 12" id="KW-0378">Hydrolase</keyword>
<dbReference type="EMBL" id="KB454537">
    <property type="protein sequence ID" value="EME27090.1"/>
    <property type="molecule type" value="Genomic_DNA"/>
</dbReference>
<dbReference type="SUPFAM" id="SSF51735">
    <property type="entry name" value="NAD(P)-binding Rossmann-fold domains"/>
    <property type="match status" value="1"/>
</dbReference>
<keyword evidence="13" id="KW-1185">Reference proteome</keyword>
<dbReference type="KEGG" id="gsl:Gasu_53110"/>
<dbReference type="PANTHER" id="PTHR48099:SF5">
    <property type="entry name" value="C-1-TETRAHYDROFOLATE SYNTHASE, CYTOPLASMIC"/>
    <property type="match status" value="1"/>
</dbReference>
<evidence type="ECO:0000256" key="1">
    <source>
        <dbReference type="ARBA" id="ARBA00004777"/>
    </source>
</evidence>
<dbReference type="GO" id="GO:0035999">
    <property type="term" value="P:tetrahydrofolate interconversion"/>
    <property type="evidence" value="ECO:0007669"/>
    <property type="project" value="TreeGrafter"/>
</dbReference>
<evidence type="ECO:0000256" key="3">
    <source>
        <dbReference type="ARBA" id="ARBA00022563"/>
    </source>
</evidence>
<keyword evidence="5" id="KW-0521">NADP</keyword>
<name>M2WT67_GALSU</name>
<reference evidence="13" key="1">
    <citation type="journal article" date="2013" name="Science">
        <title>Gene transfer from bacteria and archaea facilitated evolution of an extremophilic eukaryote.</title>
        <authorList>
            <person name="Schonknecht G."/>
            <person name="Chen W.H."/>
            <person name="Ternes C.M."/>
            <person name="Barbier G.G."/>
            <person name="Shrestha R.P."/>
            <person name="Stanke M."/>
            <person name="Brautigam A."/>
            <person name="Baker B.J."/>
            <person name="Banfield J.F."/>
            <person name="Garavito R.M."/>
            <person name="Carr K."/>
            <person name="Wilkerson C."/>
            <person name="Rensing S.A."/>
            <person name="Gagneul D."/>
            <person name="Dickenson N.E."/>
            <person name="Oesterhelt C."/>
            <person name="Lercher M.J."/>
            <person name="Weber A.P."/>
        </authorList>
    </citation>
    <scope>NUCLEOTIDE SEQUENCE [LARGE SCALE GENOMIC DNA]</scope>
    <source>
        <strain evidence="13">074W</strain>
    </source>
</reference>
<dbReference type="PRINTS" id="PR00085">
    <property type="entry name" value="THFDHDRGNASE"/>
</dbReference>
<dbReference type="Gramene" id="EME27090">
    <property type="protein sequence ID" value="EME27090"/>
    <property type="gene ID" value="Gasu_53110"/>
</dbReference>
<protein>
    <submittedName>
        <fullName evidence="12">Bifunctional methylenetetrahydrofolate dehydrogenase/methenyltetrahydrofolate cyclohydrolase</fullName>
    </submittedName>
</protein>
<dbReference type="InterPro" id="IPR020631">
    <property type="entry name" value="THF_DH/CycHdrlase_NAD-bd_dom"/>
</dbReference>
<dbReference type="Gene3D" id="3.40.50.10860">
    <property type="entry name" value="Leucine Dehydrogenase, chain A, domain 1"/>
    <property type="match status" value="1"/>
</dbReference>
<evidence type="ECO:0000256" key="6">
    <source>
        <dbReference type="ARBA" id="ARBA00023002"/>
    </source>
</evidence>
<dbReference type="GO" id="GO:0005829">
    <property type="term" value="C:cytosol"/>
    <property type="evidence" value="ECO:0007669"/>
    <property type="project" value="TreeGrafter"/>
</dbReference>
<feature type="domain" description="Tetrahydrofolate dehydrogenase/cyclohydrolase catalytic" evidence="10">
    <location>
        <begin position="62"/>
        <end position="177"/>
    </location>
</feature>
<feature type="domain" description="Tetrahydrofolate dehydrogenase/cyclohydrolase NAD(P)-binding" evidence="11">
    <location>
        <begin position="198"/>
        <end position="346"/>
    </location>
</feature>
<accession>M2WT67</accession>
<keyword evidence="7" id="KW-0511">Multifunctional enzyme</keyword>
<dbReference type="InterPro" id="IPR046346">
    <property type="entry name" value="Aminoacid_DH-like_N_sf"/>
</dbReference>
<organism evidence="12 13">
    <name type="scientific">Galdieria sulphuraria</name>
    <name type="common">Red alga</name>
    <dbReference type="NCBI Taxonomy" id="130081"/>
    <lineage>
        <taxon>Eukaryota</taxon>
        <taxon>Rhodophyta</taxon>
        <taxon>Bangiophyceae</taxon>
        <taxon>Galdieriales</taxon>
        <taxon>Galdieriaceae</taxon>
        <taxon>Galdieria</taxon>
    </lineage>
</organism>
<dbReference type="SUPFAM" id="SSF53223">
    <property type="entry name" value="Aminoacid dehydrogenase-like, N-terminal domain"/>
    <property type="match status" value="1"/>
</dbReference>
<evidence type="ECO:0000256" key="7">
    <source>
        <dbReference type="ARBA" id="ARBA00023268"/>
    </source>
</evidence>
<dbReference type="FunFam" id="3.40.50.10860:FF:000001">
    <property type="entry name" value="Bifunctional protein FolD"/>
    <property type="match status" value="1"/>
</dbReference>
<dbReference type="AlphaFoldDB" id="M2WT67"/>
<comment type="subunit">
    <text evidence="2">Homodimer.</text>
</comment>
<dbReference type="Gene3D" id="3.40.50.720">
    <property type="entry name" value="NAD(P)-binding Rossmann-like Domain"/>
    <property type="match status" value="1"/>
</dbReference>
<proteinExistence type="inferred from homology"/>
<keyword evidence="3" id="KW-0554">One-carbon metabolism</keyword>
<dbReference type="InterPro" id="IPR000672">
    <property type="entry name" value="THF_DH/CycHdrlase"/>
</dbReference>
<dbReference type="Pfam" id="PF02882">
    <property type="entry name" value="THF_DHG_CYH_C"/>
    <property type="match status" value="1"/>
</dbReference>
<evidence type="ECO:0000256" key="8">
    <source>
        <dbReference type="ARBA" id="ARBA00036357"/>
    </source>
</evidence>
<keyword evidence="6" id="KW-0560">Oxidoreductase</keyword>
<evidence type="ECO:0000259" key="11">
    <source>
        <dbReference type="Pfam" id="PF02882"/>
    </source>
</evidence>
<dbReference type="GO" id="GO:0004477">
    <property type="term" value="F:methenyltetrahydrofolate cyclohydrolase activity"/>
    <property type="evidence" value="ECO:0007669"/>
    <property type="project" value="UniProtKB-EC"/>
</dbReference>
<dbReference type="OMA" id="GIVRPEH"/>
<dbReference type="HAMAP" id="MF_01576">
    <property type="entry name" value="THF_DHG_CYH"/>
    <property type="match status" value="1"/>
</dbReference>
<evidence type="ECO:0000259" key="10">
    <source>
        <dbReference type="Pfam" id="PF00763"/>
    </source>
</evidence>
<evidence type="ECO:0000256" key="2">
    <source>
        <dbReference type="ARBA" id="ARBA00011738"/>
    </source>
</evidence>
<evidence type="ECO:0000313" key="13">
    <source>
        <dbReference type="Proteomes" id="UP000030680"/>
    </source>
</evidence>
<sequence>MDSVNVTMPCAFQTMPLKPFPKQTKHLDIFRFLSPQTRIAFTTRRCFRLVSCLETNTHAKILDGKATAQQIRNELKTKVDALYKLYAMRPGLAVVLVGSRKDSQTYVRNKHRFAKEVGLESFNHDLPESVTEARLLQVIDELNQDPRVHGILVQLPLPAHISTEKVLQRIDVSKDVDGFHAENVGRLCTLKGEPGFIPCTPQGCLELLDRYNIQIQGKHAVVLGRSNIVGIPAAMLLLRRNATVSICHSFTENLSEEVSKADILIAAIGKPEWISGHWLKPNSVVIDVGINAVKDVNTSRGYRLVGDVRWEEAYPRVRCITPVPGGIGPMTVAMLLKNTVKAFEQRTRGESLSK</sequence>
<dbReference type="OrthoDB" id="5126881at2759"/>
<dbReference type="PROSITE" id="PS00767">
    <property type="entry name" value="THF_DHG_CYH_2"/>
    <property type="match status" value="1"/>
</dbReference>
<evidence type="ECO:0000256" key="5">
    <source>
        <dbReference type="ARBA" id="ARBA00022857"/>
    </source>
</evidence>
<dbReference type="InterPro" id="IPR020867">
    <property type="entry name" value="THF_DH/CycHdrlase_CS"/>
</dbReference>
<evidence type="ECO:0000256" key="9">
    <source>
        <dbReference type="ARBA" id="ARBA00061364"/>
    </source>
</evidence>
<evidence type="ECO:0000313" key="12">
    <source>
        <dbReference type="EMBL" id="EME27090.1"/>
    </source>
</evidence>
<dbReference type="Pfam" id="PF00763">
    <property type="entry name" value="THF_DHG_CYH"/>
    <property type="match status" value="1"/>
</dbReference>
<dbReference type="STRING" id="130081.M2WT67"/>
<dbReference type="NCBIfam" id="NF008058">
    <property type="entry name" value="PRK10792.1"/>
    <property type="match status" value="1"/>
</dbReference>
<dbReference type="eggNOG" id="KOG0089">
    <property type="taxonomic scope" value="Eukaryota"/>
</dbReference>
<dbReference type="InterPro" id="IPR020630">
    <property type="entry name" value="THF_DH/CycHdrlase_cat_dom"/>
</dbReference>
<dbReference type="InterPro" id="IPR036291">
    <property type="entry name" value="NAD(P)-bd_dom_sf"/>
</dbReference>
<dbReference type="CDD" id="cd01080">
    <property type="entry name" value="NAD_bind_m-THF_DH_Cyclohyd"/>
    <property type="match status" value="1"/>
</dbReference>
<evidence type="ECO:0000256" key="4">
    <source>
        <dbReference type="ARBA" id="ARBA00022801"/>
    </source>
</evidence>
<dbReference type="RefSeq" id="XP_005703610.1">
    <property type="nucleotide sequence ID" value="XM_005703553.1"/>
</dbReference>